<keyword evidence="1" id="KW-0808">Transferase</keyword>
<dbReference type="Gene3D" id="3.40.630.30">
    <property type="match status" value="1"/>
</dbReference>
<dbReference type="PANTHER" id="PTHR43792">
    <property type="entry name" value="GNAT FAMILY, PUTATIVE (AFU_ORTHOLOGUE AFUA_3G00765)-RELATED-RELATED"/>
    <property type="match status" value="1"/>
</dbReference>
<feature type="domain" description="N-acetyltransferase" evidence="4">
    <location>
        <begin position="1"/>
        <end position="154"/>
    </location>
</feature>
<evidence type="ECO:0000313" key="6">
    <source>
        <dbReference type="Proteomes" id="UP000656881"/>
    </source>
</evidence>
<gene>
    <name evidence="5" type="ORF">GCM10012286_58510</name>
</gene>
<dbReference type="Pfam" id="PF13302">
    <property type="entry name" value="Acetyltransf_3"/>
    <property type="match status" value="1"/>
</dbReference>
<comment type="similarity">
    <text evidence="3">Belongs to the acetyltransferase family. RimJ subfamily.</text>
</comment>
<evidence type="ECO:0000313" key="5">
    <source>
        <dbReference type="EMBL" id="GGO52753.1"/>
    </source>
</evidence>
<dbReference type="InterPro" id="IPR000182">
    <property type="entry name" value="GNAT_dom"/>
</dbReference>
<dbReference type="PANTHER" id="PTHR43792:SF8">
    <property type="entry name" value="[RIBOSOMAL PROTEIN US5]-ALANINE N-ACETYLTRANSFERASE"/>
    <property type="match status" value="1"/>
</dbReference>
<dbReference type="InterPro" id="IPR016181">
    <property type="entry name" value="Acyl_CoA_acyltransferase"/>
</dbReference>
<proteinExistence type="inferred from homology"/>
<dbReference type="Proteomes" id="UP000656881">
    <property type="component" value="Unassembled WGS sequence"/>
</dbReference>
<dbReference type="InterPro" id="IPR051531">
    <property type="entry name" value="N-acetyltransferase"/>
</dbReference>
<dbReference type="SUPFAM" id="SSF55729">
    <property type="entry name" value="Acyl-CoA N-acyltransferases (Nat)"/>
    <property type="match status" value="1"/>
</dbReference>
<keyword evidence="6" id="KW-1185">Reference proteome</keyword>
<accession>A0ABQ2MIW5</accession>
<evidence type="ECO:0000256" key="2">
    <source>
        <dbReference type="ARBA" id="ARBA00023315"/>
    </source>
</evidence>
<comment type="caution">
    <text evidence="5">The sequence shown here is derived from an EMBL/GenBank/DDBJ whole genome shotgun (WGS) entry which is preliminary data.</text>
</comment>
<evidence type="ECO:0000256" key="1">
    <source>
        <dbReference type="ARBA" id="ARBA00022679"/>
    </source>
</evidence>
<dbReference type="PROSITE" id="PS51186">
    <property type="entry name" value="GNAT"/>
    <property type="match status" value="1"/>
</dbReference>
<protein>
    <recommendedName>
        <fullName evidence="4">N-acetyltransferase domain-containing protein</fullName>
    </recommendedName>
</protein>
<dbReference type="EMBL" id="BMNG01000014">
    <property type="protein sequence ID" value="GGO52753.1"/>
    <property type="molecule type" value="Genomic_DNA"/>
</dbReference>
<sequence>MPWSEGDFDLLVRHNAPEMTAHLGGPETHEKLLDRHQRYLGLDDRQGGMFRIVTHPEGETAGIVGFWETTHQGEDVWEAGWGVLPECQGRGIAAAAVRLAVAEARRTGRHRHLHAYPAADNAPSNGVCRKAGFTLLGEEDMEYPKGHWMRCNDWRLDLEQQA</sequence>
<keyword evidence="2" id="KW-0012">Acyltransferase</keyword>
<reference evidence="6" key="1">
    <citation type="journal article" date="2019" name="Int. J. Syst. Evol. Microbiol.">
        <title>The Global Catalogue of Microorganisms (GCM) 10K type strain sequencing project: providing services to taxonomists for standard genome sequencing and annotation.</title>
        <authorList>
            <consortium name="The Broad Institute Genomics Platform"/>
            <consortium name="The Broad Institute Genome Sequencing Center for Infectious Disease"/>
            <person name="Wu L."/>
            <person name="Ma J."/>
        </authorList>
    </citation>
    <scope>NUCLEOTIDE SEQUENCE [LARGE SCALE GENOMIC DNA]</scope>
    <source>
        <strain evidence="6">CGMCC 4.7349</strain>
    </source>
</reference>
<evidence type="ECO:0000256" key="3">
    <source>
        <dbReference type="ARBA" id="ARBA00038502"/>
    </source>
</evidence>
<organism evidence="5 6">
    <name type="scientific">Streptomyces lasiicapitis</name>
    <dbReference type="NCBI Taxonomy" id="1923961"/>
    <lineage>
        <taxon>Bacteria</taxon>
        <taxon>Bacillati</taxon>
        <taxon>Actinomycetota</taxon>
        <taxon>Actinomycetes</taxon>
        <taxon>Kitasatosporales</taxon>
        <taxon>Streptomycetaceae</taxon>
        <taxon>Streptomyces</taxon>
    </lineage>
</organism>
<evidence type="ECO:0000259" key="4">
    <source>
        <dbReference type="PROSITE" id="PS51186"/>
    </source>
</evidence>
<name>A0ABQ2MIW5_9ACTN</name>